<keyword evidence="3" id="KW-1133">Transmembrane helix</keyword>
<feature type="transmembrane region" description="Helical" evidence="3">
    <location>
        <begin position="932"/>
        <end position="953"/>
    </location>
</feature>
<dbReference type="InterPro" id="IPR016035">
    <property type="entry name" value="Acyl_Trfase/lysoPLipase"/>
</dbReference>
<keyword evidence="6" id="KW-1185">Reference proteome</keyword>
<dbReference type="PROSITE" id="PS51635">
    <property type="entry name" value="PNPLA"/>
    <property type="match status" value="1"/>
</dbReference>
<evidence type="ECO:0000313" key="5">
    <source>
        <dbReference type="EMBL" id="MDQ0893147.1"/>
    </source>
</evidence>
<accession>A0ABU0R4Z1</accession>
<protein>
    <submittedName>
        <fullName evidence="5">Patatin-related protein</fullName>
    </submittedName>
</protein>
<keyword evidence="3" id="KW-0812">Transmembrane</keyword>
<feature type="transmembrane region" description="Helical" evidence="3">
    <location>
        <begin position="985"/>
        <end position="1004"/>
    </location>
</feature>
<keyword evidence="3" id="KW-0472">Membrane</keyword>
<feature type="short sequence motif" description="GXSXG" evidence="2">
    <location>
        <begin position="132"/>
        <end position="136"/>
    </location>
</feature>
<organism evidence="5 6">
    <name type="scientific">Agromyces ramosus</name>
    <dbReference type="NCBI Taxonomy" id="33879"/>
    <lineage>
        <taxon>Bacteria</taxon>
        <taxon>Bacillati</taxon>
        <taxon>Actinomycetota</taxon>
        <taxon>Actinomycetes</taxon>
        <taxon>Micrococcales</taxon>
        <taxon>Microbacteriaceae</taxon>
        <taxon>Agromyces</taxon>
    </lineage>
</organism>
<evidence type="ECO:0000256" key="1">
    <source>
        <dbReference type="ARBA" id="ARBA00023098"/>
    </source>
</evidence>
<keyword evidence="1 2" id="KW-0443">Lipid metabolism</keyword>
<dbReference type="Gene3D" id="3.40.1090.10">
    <property type="entry name" value="Cytosolic phospholipase A2 catalytic domain"/>
    <property type="match status" value="1"/>
</dbReference>
<gene>
    <name evidence="5" type="ORF">QFZ26_000702</name>
</gene>
<feature type="transmembrane region" description="Helical" evidence="3">
    <location>
        <begin position="876"/>
        <end position="895"/>
    </location>
</feature>
<feature type="transmembrane region" description="Helical" evidence="3">
    <location>
        <begin position="1010"/>
        <end position="1030"/>
    </location>
</feature>
<feature type="transmembrane region" description="Helical" evidence="3">
    <location>
        <begin position="907"/>
        <end position="926"/>
    </location>
</feature>
<keyword evidence="2" id="KW-0442">Lipid degradation</keyword>
<dbReference type="Pfam" id="PF11856">
    <property type="entry name" value="DUF3376"/>
    <property type="match status" value="1"/>
</dbReference>
<comment type="caution">
    <text evidence="5">The sequence shown here is derived from an EMBL/GenBank/DDBJ whole genome shotgun (WGS) entry which is preliminary data.</text>
</comment>
<evidence type="ECO:0000259" key="4">
    <source>
        <dbReference type="PROSITE" id="PS51635"/>
    </source>
</evidence>
<dbReference type="Proteomes" id="UP001239083">
    <property type="component" value="Unassembled WGS sequence"/>
</dbReference>
<feature type="transmembrane region" description="Helical" evidence="3">
    <location>
        <begin position="1113"/>
        <end position="1137"/>
    </location>
</feature>
<sequence length="1209" mass="130203">MVSSDATRAASAPAPVTTSTRKVRVIVVRPDERIDEVVERHPGAVPSFNRTLRIALAMRGGVSLAVWIGGAVAELDLLRRIRLYDDGPETLALVPETPASPVTPALLARLQSYAEMLDASGYDRVEFDLLAGASAGGLNAVVYAVAQRAGTGLERLLDTWGRVGGFWGLLHPPGTRRILALMQGEDYFRAQTFDALRAIYDTDDRHPDLVSEYTSVDLSATVIDANDEFEEDAHEGRGHFRFVGSDEHPFDNRIPRRLDGIDETRELDDLANLSRLALAARSTSSLPGGFEPAHVDSFNGIAGEPEVAEERGMRFAFAAHREQAGTPYRIVDGAVFDNVPIDRALRAARSRTSDRKADRVMLFLDPEPDAPVGGTFAWDEHASRFFRAIGAMLSRQLRSESVAREVADLERFNAERLVAAARLDSVAPLVAAAQWSQPAIAERRGAYVRALGTTLAEHLADTLSAPSVWQLHSTLPTRRRYRPIARIALAGLGQACARRFAELSPADAAAVARSPLALADAANCVLGWTRALESLPEEEGSRRGLALPEVRRAGYDALLAANRWRDELTAAVLAQSDRLAATGGAPTAADYDDWIDGWLRASARIATSEQWRDLDMSVARLRIMSSGFERDARVGRRTLPATWTDSAWRPLATTPGSLSAADLPPLYHASGIPAALSHVRYWPIGVDEEPDDPASYRTLAADRWYAMLGRAMRQPRTTPAEIAAAVDAASDRVVIDRRSKLAGYGFGNFLGFLARDWRVNDWWWGRLDAAAGIARFFTSLAPEAVHTGPAIRMLQDAVLEEADAPRLVAEGLSPLEEAPAAHEAAGGPDEPERRAAARRARLRAGTDTIVNLDPSYRFAIASRTVRLLDRVIVQPLNRGVTALAAAVLALLRPVLVALPTVADPPRLALVAGLVAGVAWLLTWVPIRPPSPGWIAATTIITVGIAGMIVGGVWSTRRRWSAVAEALDAPLDGFARGAAERAWGPTLRLMLLALASLVPLTVSLLQTNVLLVLLCLGVTGVLTAITLRVASSAQRTRIPARDVRTGFMIAWFAIFGGLLPLVQLVFAVPGNWLSPPVSWNPWVLATGAAAVTIALTADWLRLGRTALAIRLTRGINWITVTPLSVAAGLGGYAIAWALTAGVAPLLAENLRAAAFIVAWANALWWLPELAKATPDVVDRVERAPLVAADLGAATQAVAEAARTGDAARRA</sequence>
<keyword evidence="2" id="KW-0378">Hydrolase</keyword>
<reference evidence="5 6" key="1">
    <citation type="submission" date="2023-07" db="EMBL/GenBank/DDBJ databases">
        <title>Comparative genomics of wheat-associated soil bacteria to identify genetic determinants of phenazine resistance.</title>
        <authorList>
            <person name="Mouncey N."/>
        </authorList>
    </citation>
    <scope>NUCLEOTIDE SEQUENCE [LARGE SCALE GENOMIC DNA]</scope>
    <source>
        <strain evidence="5 6">V3I3</strain>
    </source>
</reference>
<name>A0ABU0R4Z1_9MICO</name>
<feature type="transmembrane region" description="Helical" evidence="3">
    <location>
        <begin position="1081"/>
        <end position="1101"/>
    </location>
</feature>
<dbReference type="SUPFAM" id="SSF52151">
    <property type="entry name" value="FabD/lysophospholipase-like"/>
    <property type="match status" value="1"/>
</dbReference>
<feature type="active site" description="Nucleophile" evidence="2">
    <location>
        <position position="134"/>
    </location>
</feature>
<evidence type="ECO:0000256" key="2">
    <source>
        <dbReference type="PROSITE-ProRule" id="PRU01161"/>
    </source>
</evidence>
<feature type="short sequence motif" description="DGA/G" evidence="2">
    <location>
        <begin position="332"/>
        <end position="334"/>
    </location>
</feature>
<evidence type="ECO:0000256" key="3">
    <source>
        <dbReference type="SAM" id="Phobius"/>
    </source>
</evidence>
<dbReference type="RefSeq" id="WP_307039347.1">
    <property type="nucleotide sequence ID" value="NZ_JAUSYY010000001.1"/>
</dbReference>
<dbReference type="InterPro" id="IPR024282">
    <property type="entry name" value="DUF3376"/>
</dbReference>
<proteinExistence type="predicted"/>
<feature type="active site" description="Proton acceptor" evidence="2">
    <location>
        <position position="332"/>
    </location>
</feature>
<dbReference type="EMBL" id="JAUSYY010000001">
    <property type="protein sequence ID" value="MDQ0893147.1"/>
    <property type="molecule type" value="Genomic_DNA"/>
</dbReference>
<comment type="caution">
    <text evidence="2">Lacks conserved residue(s) required for the propagation of feature annotation.</text>
</comment>
<evidence type="ECO:0000313" key="6">
    <source>
        <dbReference type="Proteomes" id="UP001239083"/>
    </source>
</evidence>
<dbReference type="Pfam" id="PF01734">
    <property type="entry name" value="Patatin"/>
    <property type="match status" value="1"/>
</dbReference>
<feature type="transmembrane region" description="Helical" evidence="3">
    <location>
        <begin position="1042"/>
        <end position="1061"/>
    </location>
</feature>
<dbReference type="InterPro" id="IPR002641">
    <property type="entry name" value="PNPLA_dom"/>
</dbReference>
<feature type="domain" description="PNPLA" evidence="4">
    <location>
        <begin position="56"/>
        <end position="345"/>
    </location>
</feature>